<evidence type="ECO:0000313" key="5">
    <source>
        <dbReference type="Proteomes" id="UP001590950"/>
    </source>
</evidence>
<reference evidence="4 5" key="1">
    <citation type="submission" date="2024-09" db="EMBL/GenBank/DDBJ databases">
        <title>Rethinking Asexuality: The Enigmatic Case of Functional Sexual Genes in Lepraria (Stereocaulaceae).</title>
        <authorList>
            <person name="Doellman M."/>
            <person name="Sun Y."/>
            <person name="Barcenas-Pena A."/>
            <person name="Lumbsch H.T."/>
            <person name="Grewe F."/>
        </authorList>
    </citation>
    <scope>NUCLEOTIDE SEQUENCE [LARGE SCALE GENOMIC DNA]</scope>
    <source>
        <strain evidence="4 5">Mercado 3170</strain>
    </source>
</reference>
<feature type="region of interest" description="Disordered" evidence="1">
    <location>
        <begin position="1"/>
        <end position="127"/>
    </location>
</feature>
<evidence type="ECO:0000313" key="4">
    <source>
        <dbReference type="EMBL" id="KAL2046438.1"/>
    </source>
</evidence>
<feature type="domain" description="Dynamin N-terminal" evidence="2">
    <location>
        <begin position="232"/>
        <end position="478"/>
    </location>
</feature>
<dbReference type="Pfam" id="PF00350">
    <property type="entry name" value="Dynamin_N"/>
    <property type="match status" value="1"/>
</dbReference>
<keyword evidence="5" id="KW-1185">Reference proteome</keyword>
<evidence type="ECO:0000259" key="2">
    <source>
        <dbReference type="Pfam" id="PF00350"/>
    </source>
</evidence>
<dbReference type="CDD" id="cd00882">
    <property type="entry name" value="Ras_like_GTPase"/>
    <property type="match status" value="1"/>
</dbReference>
<evidence type="ECO:0000259" key="3">
    <source>
        <dbReference type="Pfam" id="PF24564"/>
    </source>
</evidence>
<dbReference type="InterPro" id="IPR056024">
    <property type="entry name" value="DUF7605"/>
</dbReference>
<proteinExistence type="predicted"/>
<dbReference type="PANTHER" id="PTHR36681">
    <property type="entry name" value="NUCLEAR GTPASE, GERMINAL CENTER-ASSOCIATED, TANDEM DUPLICATE 3"/>
    <property type="match status" value="1"/>
</dbReference>
<dbReference type="InterPro" id="IPR045063">
    <property type="entry name" value="Dynamin_N"/>
</dbReference>
<dbReference type="Gene3D" id="3.40.50.300">
    <property type="entry name" value="P-loop containing nucleotide triphosphate hydrolases"/>
    <property type="match status" value="2"/>
</dbReference>
<dbReference type="EMBL" id="JBEFKJ010000004">
    <property type="protein sequence ID" value="KAL2046438.1"/>
    <property type="molecule type" value="Genomic_DNA"/>
</dbReference>
<sequence length="967" mass="108612">MMFRNAAASPIAGGTGTMRELRSQIRNTTEEVAGVLTPNSSMGGTPAAEDRRQNEDEHSLGARLSHLTLHSPEPHSSSNQLLSPDYPLPSVESPDPITVRDLPNATPRPTPSPEPMSRPAPAGTDRGVIERLQELGIDDREDKEEEELPSMEQLKMQNAPLPYDVNDEALPPLPFSDRNYQNVLRAGLRLAREIVDSLTQCEVANKSDTQLYKIKQKAELLQGFDCPASRTIGIVGDSAAGKSSLINSLLHLNIAHKGGHGFAVTAFVTEYRKRTHEHHEPFTIEVEFSTLEELHEQIHELLYDYRLLYKPELSEDLGQSSDEYRNIEQRSRLALSTLQSIIPDRRETEASYLRGDWGGTSNRTADDIENDLKILAEGLKTPAGATDGKWQSTAADASKCRDKVANFMANGLWPRTNIVRIYLSAQVLKTGIVLADLPGFRDVNLARVRKAEQYLLKCDEVFVVANINRVVTDESVEKSVENTICGRINRNLRVHNSISIVCTHADDVDIAESEENERELAGLRTTRLAKSALLKAERALTSNIKELETRYKYIYISARNANVRRELHKKYETLIGDTNLKIFCVGNRDYQGYGLLDQTSRLMAVQGSGIPELRRFCHSIVDKAQFRASNHFLGVEIPHLLQSLEVWLAASEQESPSTIPSDCANDLKSELLLKVEQFSEKLQDEFKNQIVIPWRKGEVEFETKAIETSGEWHIVHHWATYRALVRNNGTHATAATDNNVVRWNQQVLQRFNDDLAVGWATFDNRLVQQGDDLQTSIQQGFTSLRRQLQDGPQALMSAVNLKELDLNFWLQESFSSFLLNLRTIQYNVTGDHASSLILAKMVPIYRACLLEAGTGRGTMARMYAAMESQMSRRDIFPYIFRQMKTAIVTAINETKNALINQAVVTCASIQQQIDTATGGEVNEASERHPEDLERLQSSMVFFRNSLHEVQEQAAIVRQQAKILGYVQ</sequence>
<dbReference type="PANTHER" id="PTHR36681:SF3">
    <property type="entry name" value="NUCLEAR GTPASE, GERMINAL CENTER-ASSOCIATED, TANDEM DUPLICATE 3"/>
    <property type="match status" value="1"/>
</dbReference>
<name>A0ABR4AKY8_9LECA</name>
<dbReference type="Pfam" id="PF24564">
    <property type="entry name" value="DUF7605"/>
    <property type="match status" value="1"/>
</dbReference>
<organism evidence="4 5">
    <name type="scientific">Stereocaulon virgatum</name>
    <dbReference type="NCBI Taxonomy" id="373712"/>
    <lineage>
        <taxon>Eukaryota</taxon>
        <taxon>Fungi</taxon>
        <taxon>Dikarya</taxon>
        <taxon>Ascomycota</taxon>
        <taxon>Pezizomycotina</taxon>
        <taxon>Lecanoromycetes</taxon>
        <taxon>OSLEUM clade</taxon>
        <taxon>Lecanoromycetidae</taxon>
        <taxon>Lecanorales</taxon>
        <taxon>Lecanorineae</taxon>
        <taxon>Stereocaulaceae</taxon>
        <taxon>Stereocaulon</taxon>
    </lineage>
</organism>
<evidence type="ECO:0000256" key="1">
    <source>
        <dbReference type="SAM" id="MobiDB-lite"/>
    </source>
</evidence>
<comment type="caution">
    <text evidence="4">The sequence shown here is derived from an EMBL/GenBank/DDBJ whole genome shotgun (WGS) entry which is preliminary data.</text>
</comment>
<dbReference type="SUPFAM" id="SSF52540">
    <property type="entry name" value="P-loop containing nucleoside triphosphate hydrolases"/>
    <property type="match status" value="1"/>
</dbReference>
<feature type="domain" description="DUF7605" evidence="3">
    <location>
        <begin position="701"/>
        <end position="876"/>
    </location>
</feature>
<dbReference type="InterPro" id="IPR027417">
    <property type="entry name" value="P-loop_NTPase"/>
</dbReference>
<dbReference type="Proteomes" id="UP001590950">
    <property type="component" value="Unassembled WGS sequence"/>
</dbReference>
<feature type="compositionally biased region" description="Pro residues" evidence="1">
    <location>
        <begin position="106"/>
        <end position="118"/>
    </location>
</feature>
<protein>
    <submittedName>
        <fullName evidence="4">Uncharacterized protein</fullName>
    </submittedName>
</protein>
<feature type="compositionally biased region" description="Basic and acidic residues" evidence="1">
    <location>
        <begin position="48"/>
        <end position="60"/>
    </location>
</feature>
<gene>
    <name evidence="4" type="ORF">N7G274_001885</name>
</gene>
<accession>A0ABR4AKY8</accession>